<keyword evidence="3" id="KW-1185">Reference proteome</keyword>
<comment type="caution">
    <text evidence="2">The sequence shown here is derived from an EMBL/GenBank/DDBJ whole genome shotgun (WGS) entry which is preliminary data.</text>
</comment>
<organism evidence="2 3">
    <name type="scientific">Acanthoscelides obtectus</name>
    <name type="common">Bean weevil</name>
    <name type="synonym">Bruchus obtectus</name>
    <dbReference type="NCBI Taxonomy" id="200917"/>
    <lineage>
        <taxon>Eukaryota</taxon>
        <taxon>Metazoa</taxon>
        <taxon>Ecdysozoa</taxon>
        <taxon>Arthropoda</taxon>
        <taxon>Hexapoda</taxon>
        <taxon>Insecta</taxon>
        <taxon>Pterygota</taxon>
        <taxon>Neoptera</taxon>
        <taxon>Endopterygota</taxon>
        <taxon>Coleoptera</taxon>
        <taxon>Polyphaga</taxon>
        <taxon>Cucujiformia</taxon>
        <taxon>Chrysomeloidea</taxon>
        <taxon>Chrysomelidae</taxon>
        <taxon>Bruchinae</taxon>
        <taxon>Bruchini</taxon>
        <taxon>Acanthoscelides</taxon>
    </lineage>
</organism>
<feature type="region of interest" description="Disordered" evidence="1">
    <location>
        <begin position="19"/>
        <end position="59"/>
    </location>
</feature>
<feature type="compositionally biased region" description="Low complexity" evidence="1">
    <location>
        <begin position="25"/>
        <end position="37"/>
    </location>
</feature>
<sequence length="128" mass="14691">MTDDRLFGRGIVERRFLKKKKEPTTEVASTSAVSSSENADSMTSSEEIPSTPKVEKKRKKHYKQKFRSEWIRIYPWLEEKKQQSFCKACSRFIAGGFKHLGRHASSQTHEKNIIKAKKTPTTVTVSLS</sequence>
<evidence type="ECO:0000256" key="1">
    <source>
        <dbReference type="SAM" id="MobiDB-lite"/>
    </source>
</evidence>
<accession>A0A9P0K8V2</accession>
<evidence type="ECO:0000313" key="3">
    <source>
        <dbReference type="Proteomes" id="UP001152888"/>
    </source>
</evidence>
<gene>
    <name evidence="2" type="ORF">ACAOBT_LOCUS8802</name>
</gene>
<protein>
    <submittedName>
        <fullName evidence="2">Uncharacterized protein</fullName>
    </submittedName>
</protein>
<dbReference type="AlphaFoldDB" id="A0A9P0K8V2"/>
<feature type="compositionally biased region" description="Polar residues" evidence="1">
    <location>
        <begin position="38"/>
        <end position="48"/>
    </location>
</feature>
<dbReference type="EMBL" id="CAKOFQ010006772">
    <property type="protein sequence ID" value="CAH1970190.1"/>
    <property type="molecule type" value="Genomic_DNA"/>
</dbReference>
<evidence type="ECO:0000313" key="2">
    <source>
        <dbReference type="EMBL" id="CAH1970190.1"/>
    </source>
</evidence>
<proteinExistence type="predicted"/>
<name>A0A9P0K8V2_ACAOB</name>
<reference evidence="2" key="1">
    <citation type="submission" date="2022-03" db="EMBL/GenBank/DDBJ databases">
        <authorList>
            <person name="Sayadi A."/>
        </authorList>
    </citation>
    <scope>NUCLEOTIDE SEQUENCE</scope>
</reference>
<dbReference type="Proteomes" id="UP001152888">
    <property type="component" value="Unassembled WGS sequence"/>
</dbReference>